<dbReference type="SUPFAM" id="SSF54909">
    <property type="entry name" value="Dimeric alpha+beta barrel"/>
    <property type="match status" value="1"/>
</dbReference>
<dbReference type="PANTHER" id="PTHR34389">
    <property type="entry name" value="L-RHAMNOSE MUTAROTASE"/>
    <property type="match status" value="1"/>
</dbReference>
<dbReference type="Proteomes" id="UP000613160">
    <property type="component" value="Unassembled WGS sequence"/>
</dbReference>
<organism evidence="1 2">
    <name type="scientific">Aureimonas glaciei</name>
    <dbReference type="NCBI Taxonomy" id="1776957"/>
    <lineage>
        <taxon>Bacteria</taxon>
        <taxon>Pseudomonadati</taxon>
        <taxon>Pseudomonadota</taxon>
        <taxon>Alphaproteobacteria</taxon>
        <taxon>Hyphomicrobiales</taxon>
        <taxon>Aurantimonadaceae</taxon>
        <taxon>Aureimonas</taxon>
    </lineage>
</organism>
<dbReference type="EMBL" id="BMJJ01000002">
    <property type="protein sequence ID" value="GGD08414.1"/>
    <property type="molecule type" value="Genomic_DNA"/>
</dbReference>
<dbReference type="AlphaFoldDB" id="A0A916XTB8"/>
<evidence type="ECO:0008006" key="3">
    <source>
        <dbReference type="Google" id="ProtNLM"/>
    </source>
</evidence>
<dbReference type="PANTHER" id="PTHR34389:SF2">
    <property type="entry name" value="L-RHAMNOSE MUTAROTASE"/>
    <property type="match status" value="1"/>
</dbReference>
<dbReference type="GO" id="GO:0016857">
    <property type="term" value="F:racemase and epimerase activity, acting on carbohydrates and derivatives"/>
    <property type="evidence" value="ECO:0007669"/>
    <property type="project" value="InterPro"/>
</dbReference>
<dbReference type="InterPro" id="IPR011008">
    <property type="entry name" value="Dimeric_a/b-barrel"/>
</dbReference>
<accession>A0A916XTB8</accession>
<keyword evidence="2" id="KW-1185">Reference proteome</keyword>
<evidence type="ECO:0000313" key="1">
    <source>
        <dbReference type="EMBL" id="GGD08414.1"/>
    </source>
</evidence>
<reference evidence="1" key="2">
    <citation type="submission" date="2020-09" db="EMBL/GenBank/DDBJ databases">
        <authorList>
            <person name="Sun Q."/>
            <person name="Zhou Y."/>
        </authorList>
    </citation>
    <scope>NUCLEOTIDE SEQUENCE</scope>
    <source>
        <strain evidence="1">CGMCC 1.15493</strain>
    </source>
</reference>
<dbReference type="Gene3D" id="3.30.70.100">
    <property type="match status" value="1"/>
</dbReference>
<dbReference type="Pfam" id="PF05336">
    <property type="entry name" value="rhaM"/>
    <property type="match status" value="1"/>
</dbReference>
<comment type="caution">
    <text evidence="1">The sequence shown here is derived from an EMBL/GenBank/DDBJ whole genome shotgun (WGS) entry which is preliminary data.</text>
</comment>
<evidence type="ECO:0000313" key="2">
    <source>
        <dbReference type="Proteomes" id="UP000613160"/>
    </source>
</evidence>
<protein>
    <recommendedName>
        <fullName evidence="3">L-rhamnose mutarotase</fullName>
    </recommendedName>
</protein>
<name>A0A916XTB8_9HYPH</name>
<dbReference type="RefSeq" id="WP_188849401.1">
    <property type="nucleotide sequence ID" value="NZ_BMJJ01000002.1"/>
</dbReference>
<dbReference type="InterPro" id="IPR008000">
    <property type="entry name" value="Rham/fucose_mutarotase"/>
</dbReference>
<gene>
    <name evidence="1" type="ORF">GCM10011335_09120</name>
</gene>
<sequence length="109" mass="12759">MKRYAMTIGLKPDCIAEYKRIHAEVWPTVLATLSKHNIKNYSIFLQEPENRLFGVYEYHGTDHEADQAGIAADPETQRWWTITDPMQVPRENRAAGERWAMLEEVFHLD</sequence>
<reference evidence="1" key="1">
    <citation type="journal article" date="2014" name="Int. J. Syst. Evol. Microbiol.">
        <title>Complete genome sequence of Corynebacterium casei LMG S-19264T (=DSM 44701T), isolated from a smear-ripened cheese.</title>
        <authorList>
            <consortium name="US DOE Joint Genome Institute (JGI-PGF)"/>
            <person name="Walter F."/>
            <person name="Albersmeier A."/>
            <person name="Kalinowski J."/>
            <person name="Ruckert C."/>
        </authorList>
    </citation>
    <scope>NUCLEOTIDE SEQUENCE</scope>
    <source>
        <strain evidence="1">CGMCC 1.15493</strain>
    </source>
</reference>
<proteinExistence type="predicted"/>